<protein>
    <submittedName>
        <fullName evidence="2">Glucuronosyltransferase</fullName>
    </submittedName>
</protein>
<name>A0AC35TH15_9BILA</name>
<organism evidence="1 2">
    <name type="scientific">Rhabditophanes sp. KR3021</name>
    <dbReference type="NCBI Taxonomy" id="114890"/>
    <lineage>
        <taxon>Eukaryota</taxon>
        <taxon>Metazoa</taxon>
        <taxon>Ecdysozoa</taxon>
        <taxon>Nematoda</taxon>
        <taxon>Chromadorea</taxon>
        <taxon>Rhabditida</taxon>
        <taxon>Tylenchina</taxon>
        <taxon>Panagrolaimomorpha</taxon>
        <taxon>Strongyloidoidea</taxon>
        <taxon>Alloionematidae</taxon>
        <taxon>Rhabditophanes</taxon>
    </lineage>
</organism>
<dbReference type="WBParaSite" id="RSKR_0000047600.1">
    <property type="protein sequence ID" value="RSKR_0000047600.1"/>
    <property type="gene ID" value="RSKR_0000047600"/>
</dbReference>
<accession>A0AC35TH15</accession>
<reference evidence="2" key="1">
    <citation type="submission" date="2016-11" db="UniProtKB">
        <authorList>
            <consortium name="WormBaseParasite"/>
        </authorList>
    </citation>
    <scope>IDENTIFICATION</scope>
    <source>
        <strain evidence="2">KR3021</strain>
    </source>
</reference>
<evidence type="ECO:0000313" key="2">
    <source>
        <dbReference type="WBParaSite" id="RSKR_0000047600.1"/>
    </source>
</evidence>
<evidence type="ECO:0000313" key="1">
    <source>
        <dbReference type="Proteomes" id="UP000095286"/>
    </source>
</evidence>
<proteinExistence type="predicted"/>
<sequence>MKLLVYFIGLIHLIESAKILVVVPLFGGSHINFLKNIVNILDARGHDMTVLLSPLDPSLDNFYKSKQAKIIRAKPMKGMDEVFKDGLGPFETAMWSNNIGDPIAFYFIRRFFGMIWPTHCEGMINNDQLTAQIKAEKFDLAIAEAFDSCHFGMYKLWGIERHVIANSGFLFSPHYDALGIKFPLTNVPEIYANYGHDGVMGFRERFLNIYYSFMVDGFIGRPLRLEQELFDEKFGKGFVDLKKTISECVYFIINSLPLLDFAHPTLNKVIPIGGFSMPPNKGLTLEWDTIMGLRPKNIFISFGSVASSSKMPESYKKNIINVIKSFPSVTFIWKYEIENDGIADGVDNLVIGKWLPQTDILADTRISGFITHGGTNSITEAAISGVPILSIGLFGDQEHNTAIVTAAGYGRSFSKLNLGNFEILRLAIKEVFIEEKYHAGAKDIQKRIKDSPFNSTDVFIKHVEFAAKYGPQKMLNLLGRDQNYIERNNLDIYGLFIIITFAFIYLCKILITKICCGGKTITKKNTSKKMQ</sequence>
<dbReference type="Proteomes" id="UP000095286">
    <property type="component" value="Unplaced"/>
</dbReference>